<dbReference type="CDD" id="cd00093">
    <property type="entry name" value="HTH_XRE"/>
    <property type="match status" value="1"/>
</dbReference>
<feature type="compositionally biased region" description="Low complexity" evidence="1">
    <location>
        <begin position="93"/>
        <end position="107"/>
    </location>
</feature>
<evidence type="ECO:0000313" key="3">
    <source>
        <dbReference type="Proteomes" id="UP000252698"/>
    </source>
</evidence>
<gene>
    <name evidence="2" type="ORF">C5746_33330</name>
</gene>
<dbReference type="Gene3D" id="1.10.260.40">
    <property type="entry name" value="lambda repressor-like DNA-binding domains"/>
    <property type="match status" value="1"/>
</dbReference>
<dbReference type="GO" id="GO:0003677">
    <property type="term" value="F:DNA binding"/>
    <property type="evidence" value="ECO:0007669"/>
    <property type="project" value="InterPro"/>
</dbReference>
<name>A0A2Z5JKT5_STRAR</name>
<evidence type="ECO:0008006" key="4">
    <source>
        <dbReference type="Google" id="ProtNLM"/>
    </source>
</evidence>
<reference evidence="2 3" key="1">
    <citation type="journal article" date="2018" name="Front. Microbiol.">
        <title>Genome Sequencing of Streptomyces atratus SCSIOZH16 and Activation Production of Nocardamine via Metabolic Engineering.</title>
        <authorList>
            <person name="Li Y."/>
            <person name="Zhang C."/>
            <person name="Liu C."/>
            <person name="Ju J."/>
            <person name="Ma J."/>
        </authorList>
    </citation>
    <scope>NUCLEOTIDE SEQUENCE [LARGE SCALE GENOMIC DNA]</scope>
    <source>
        <strain evidence="2 3">SCSIO_ZH16</strain>
    </source>
</reference>
<feature type="region of interest" description="Disordered" evidence="1">
    <location>
        <begin position="57"/>
        <end position="166"/>
    </location>
</feature>
<dbReference type="KEGG" id="sata:C5746_33330"/>
<feature type="compositionally biased region" description="Polar residues" evidence="1">
    <location>
        <begin position="156"/>
        <end position="166"/>
    </location>
</feature>
<feature type="compositionally biased region" description="Low complexity" evidence="1">
    <location>
        <begin position="115"/>
        <end position="127"/>
    </location>
</feature>
<evidence type="ECO:0000256" key="1">
    <source>
        <dbReference type="SAM" id="MobiDB-lite"/>
    </source>
</evidence>
<dbReference type="AlphaFoldDB" id="A0A2Z5JKT5"/>
<sequence>MPLRRTPLPEWAIARRRELGRRPASARCTSLLSQDQLADRIGVERRTIQRYWECFESAGHSPNRRGDGAGAGPVGPDEPRSRPQTDDLHRSHPPTTSVSTPTPTHTRSVTRHVTMHTTHSASLTTRRTPPPRPAKRSASASAPPPPSPAGTAVSSRPCSGSRSHFV</sequence>
<evidence type="ECO:0000313" key="2">
    <source>
        <dbReference type="EMBL" id="AXE81031.1"/>
    </source>
</evidence>
<dbReference type="InterPro" id="IPR001387">
    <property type="entry name" value="Cro/C1-type_HTH"/>
</dbReference>
<dbReference type="InterPro" id="IPR010982">
    <property type="entry name" value="Lambda_DNA-bd_dom_sf"/>
</dbReference>
<accession>A0A2Z5JKT5</accession>
<proteinExistence type="predicted"/>
<dbReference type="Proteomes" id="UP000252698">
    <property type="component" value="Chromosome"/>
</dbReference>
<protein>
    <recommendedName>
        <fullName evidence="4">Helix-turn-helix domain-containing protein</fullName>
    </recommendedName>
</protein>
<feature type="compositionally biased region" description="Basic and acidic residues" evidence="1">
    <location>
        <begin position="77"/>
        <end position="90"/>
    </location>
</feature>
<dbReference type="EMBL" id="CP027306">
    <property type="protein sequence ID" value="AXE81031.1"/>
    <property type="molecule type" value="Genomic_DNA"/>
</dbReference>
<organism evidence="2 3">
    <name type="scientific">Streptomyces atratus</name>
    <dbReference type="NCBI Taxonomy" id="1893"/>
    <lineage>
        <taxon>Bacteria</taxon>
        <taxon>Bacillati</taxon>
        <taxon>Actinomycetota</taxon>
        <taxon>Actinomycetes</taxon>
        <taxon>Kitasatosporales</taxon>
        <taxon>Streptomycetaceae</taxon>
        <taxon>Streptomyces</taxon>
    </lineage>
</organism>